<keyword evidence="3 5" id="KW-0560">Oxidoreductase</keyword>
<dbReference type="Gene3D" id="3.40.50.720">
    <property type="entry name" value="NAD(P)-binding Rossmann-like Domain"/>
    <property type="match status" value="1"/>
</dbReference>
<dbReference type="GeneID" id="78512513"/>
<evidence type="ECO:0000313" key="11">
    <source>
        <dbReference type="Proteomes" id="UP000000333"/>
    </source>
</evidence>
<dbReference type="EC" id="1.5.1.2" evidence="5 6"/>
<dbReference type="OrthoDB" id="9805754at2"/>
<evidence type="ECO:0000256" key="1">
    <source>
        <dbReference type="ARBA" id="ARBA00005525"/>
    </source>
</evidence>
<evidence type="ECO:0000256" key="2">
    <source>
        <dbReference type="ARBA" id="ARBA00022857"/>
    </source>
</evidence>
<evidence type="ECO:0000256" key="5">
    <source>
        <dbReference type="HAMAP-Rule" id="MF_01925"/>
    </source>
</evidence>
<dbReference type="Proteomes" id="UP000000333">
    <property type="component" value="Chromosome"/>
</dbReference>
<keyword evidence="5" id="KW-0641">Proline biosynthesis</keyword>
<comment type="catalytic activity">
    <reaction evidence="5">
        <text>L-proline + NAD(+) = (S)-1-pyrroline-5-carboxylate + NADH + 2 H(+)</text>
        <dbReference type="Rhea" id="RHEA:14105"/>
        <dbReference type="ChEBI" id="CHEBI:15378"/>
        <dbReference type="ChEBI" id="CHEBI:17388"/>
        <dbReference type="ChEBI" id="CHEBI:57540"/>
        <dbReference type="ChEBI" id="CHEBI:57945"/>
        <dbReference type="ChEBI" id="CHEBI:60039"/>
        <dbReference type="EC" id="1.5.1.2"/>
    </reaction>
</comment>
<evidence type="ECO:0000313" key="10">
    <source>
        <dbReference type="EMBL" id="ADK68200.1"/>
    </source>
</evidence>
<dbReference type="SUPFAM" id="SSF51735">
    <property type="entry name" value="NAD(P)-binding Rossmann-fold domains"/>
    <property type="match status" value="1"/>
</dbReference>
<comment type="similarity">
    <text evidence="1 5">Belongs to the pyrroline-5-carboxylate reductase family.</text>
</comment>
<dbReference type="eggNOG" id="COG0345">
    <property type="taxonomic scope" value="Bacteria"/>
</dbReference>
<evidence type="ECO:0000256" key="7">
    <source>
        <dbReference type="PIRSR" id="PIRSR000193-1"/>
    </source>
</evidence>
<dbReference type="FunFam" id="1.10.3730.10:FF:000001">
    <property type="entry name" value="Pyrroline-5-carboxylate reductase"/>
    <property type="match status" value="1"/>
</dbReference>
<dbReference type="EMBL" id="CP002106">
    <property type="protein sequence ID" value="ADK68200.1"/>
    <property type="molecule type" value="Genomic_DNA"/>
</dbReference>
<dbReference type="KEGG" id="ols:Olsu_1090"/>
<dbReference type="RefSeq" id="WP_013251952.1">
    <property type="nucleotide sequence ID" value="NC_014363.1"/>
</dbReference>
<dbReference type="InterPro" id="IPR028939">
    <property type="entry name" value="P5C_Rdtase_cat_N"/>
</dbReference>
<feature type="domain" description="Pyrroline-5-carboxylate reductase catalytic N-terminal" evidence="8">
    <location>
        <begin position="8"/>
        <end position="102"/>
    </location>
</feature>
<dbReference type="UniPathway" id="UPA00098">
    <property type="reaction ID" value="UER00361"/>
</dbReference>
<dbReference type="NCBIfam" id="TIGR00112">
    <property type="entry name" value="proC"/>
    <property type="match status" value="1"/>
</dbReference>
<dbReference type="PANTHER" id="PTHR11645">
    <property type="entry name" value="PYRROLINE-5-CARBOXYLATE REDUCTASE"/>
    <property type="match status" value="1"/>
</dbReference>
<dbReference type="InterPro" id="IPR000304">
    <property type="entry name" value="Pyrroline-COOH_reductase"/>
</dbReference>
<comment type="pathway">
    <text evidence="5">Amino-acid biosynthesis; L-proline biosynthesis; L-proline from L-glutamate 5-semialdehyde: step 1/1.</text>
</comment>
<organism evidence="10 11">
    <name type="scientific">Olsenella uli (strain ATCC 49627 / DSM 7084 / CCUG 31166 / CIP 109912 / JCM 12494 / LMG 11480 / NCIMB 702895 / VPI D76D-27C)</name>
    <name type="common">Lactobacillus uli</name>
    <dbReference type="NCBI Taxonomy" id="633147"/>
    <lineage>
        <taxon>Bacteria</taxon>
        <taxon>Bacillati</taxon>
        <taxon>Actinomycetota</taxon>
        <taxon>Coriobacteriia</taxon>
        <taxon>Coriobacteriales</taxon>
        <taxon>Atopobiaceae</taxon>
        <taxon>Olsenella</taxon>
    </lineage>
</organism>
<dbReference type="InterPro" id="IPR036291">
    <property type="entry name" value="NAD(P)-bd_dom_sf"/>
</dbReference>
<dbReference type="InterPro" id="IPR029036">
    <property type="entry name" value="P5CR_dimer"/>
</dbReference>
<dbReference type="InterPro" id="IPR008927">
    <property type="entry name" value="6-PGluconate_DH-like_C_sf"/>
</dbReference>
<dbReference type="Gene3D" id="1.10.3730.10">
    <property type="entry name" value="ProC C-terminal domain-like"/>
    <property type="match status" value="1"/>
</dbReference>
<gene>
    <name evidence="5" type="primary">proC</name>
    <name evidence="10" type="ordered locus">Olsu_1090</name>
</gene>
<keyword evidence="2 5" id="KW-0521">NADP</keyword>
<protein>
    <recommendedName>
        <fullName evidence="5 6">Pyrroline-5-carboxylate reductase</fullName>
        <shortName evidence="5">P5C reductase</shortName>
        <shortName evidence="5">P5CR</shortName>
        <ecNumber evidence="5 6">1.5.1.2</ecNumber>
    </recommendedName>
    <alternativeName>
        <fullName evidence="5">PCA reductase</fullName>
    </alternativeName>
</protein>
<evidence type="ECO:0000259" key="8">
    <source>
        <dbReference type="Pfam" id="PF03807"/>
    </source>
</evidence>
<dbReference type="GO" id="GO:0004735">
    <property type="term" value="F:pyrroline-5-carboxylate reductase activity"/>
    <property type="evidence" value="ECO:0007669"/>
    <property type="project" value="UniProtKB-UniRule"/>
</dbReference>
<dbReference type="HAMAP" id="MF_01925">
    <property type="entry name" value="P5C_reductase"/>
    <property type="match status" value="1"/>
</dbReference>
<comment type="subcellular location">
    <subcellularLocation>
        <location evidence="5">Cytoplasm</location>
    </subcellularLocation>
</comment>
<dbReference type="SUPFAM" id="SSF48179">
    <property type="entry name" value="6-phosphogluconate dehydrogenase C-terminal domain-like"/>
    <property type="match status" value="1"/>
</dbReference>
<keyword evidence="11" id="KW-1185">Reference proteome</keyword>
<dbReference type="PANTHER" id="PTHR11645:SF0">
    <property type="entry name" value="PYRROLINE-5-CARBOXYLATE REDUCTASE 3"/>
    <property type="match status" value="1"/>
</dbReference>
<dbReference type="GO" id="GO:0005737">
    <property type="term" value="C:cytoplasm"/>
    <property type="evidence" value="ECO:0007669"/>
    <property type="project" value="UniProtKB-SubCell"/>
</dbReference>
<dbReference type="GO" id="GO:0055129">
    <property type="term" value="P:L-proline biosynthetic process"/>
    <property type="evidence" value="ECO:0007669"/>
    <property type="project" value="UniProtKB-UniRule"/>
</dbReference>
<dbReference type="Pfam" id="PF14748">
    <property type="entry name" value="P5CR_dimer"/>
    <property type="match status" value="1"/>
</dbReference>
<feature type="domain" description="Pyrroline-5-carboxylate reductase dimerisation" evidence="9">
    <location>
        <begin position="164"/>
        <end position="267"/>
    </location>
</feature>
<evidence type="ECO:0000256" key="3">
    <source>
        <dbReference type="ARBA" id="ARBA00023002"/>
    </source>
</evidence>
<dbReference type="STRING" id="633147.Olsu_1090"/>
<comment type="catalytic activity">
    <reaction evidence="5">
        <text>L-proline + NADP(+) = (S)-1-pyrroline-5-carboxylate + NADPH + 2 H(+)</text>
        <dbReference type="Rhea" id="RHEA:14109"/>
        <dbReference type="ChEBI" id="CHEBI:15378"/>
        <dbReference type="ChEBI" id="CHEBI:17388"/>
        <dbReference type="ChEBI" id="CHEBI:57783"/>
        <dbReference type="ChEBI" id="CHEBI:58349"/>
        <dbReference type="ChEBI" id="CHEBI:60039"/>
        <dbReference type="EC" id="1.5.1.2"/>
    </reaction>
</comment>
<keyword evidence="5" id="KW-0963">Cytoplasm</keyword>
<feature type="binding site" evidence="7">
    <location>
        <begin position="74"/>
        <end position="77"/>
    </location>
    <ligand>
        <name>NADP(+)</name>
        <dbReference type="ChEBI" id="CHEBI:58349"/>
    </ligand>
</feature>
<dbReference type="PIRSF" id="PIRSF000193">
    <property type="entry name" value="Pyrrol-5-carb_rd"/>
    <property type="match status" value="1"/>
</dbReference>
<dbReference type="Pfam" id="PF03807">
    <property type="entry name" value="F420_oxidored"/>
    <property type="match status" value="1"/>
</dbReference>
<dbReference type="HOGENOM" id="CLU_042344_3_1_11"/>
<dbReference type="PATRIC" id="fig|633147.7.peg.452"/>
<evidence type="ECO:0000256" key="4">
    <source>
        <dbReference type="ARBA" id="ARBA00058118"/>
    </source>
</evidence>
<name>E1QVP7_OLSUV</name>
<dbReference type="AlphaFoldDB" id="E1QVP7"/>
<sequence>MDERIDATIAVIGAGSMGSAIAAGLVRSGASDPARVMAANPGAPALEPLARLGIRTFRDSALMLREGPDAVVLAVKPQVLPDVMGSLADLLLGCCVISIAAGVTIRALEASLPGVRVVRAMPNLPVQVLSGATALCAGTRSTQADLTLATSVFEALGTARVMSEDQLDAEGAIVGCGPAYVALMVDALTRCGVEHGLKAADCRAMVLATMGGVARQLLESGDHPRSYMERVTSPGGTTAAGLRVMEPVLVRGAADAADAAIARTRELAGE</sequence>
<evidence type="ECO:0000256" key="6">
    <source>
        <dbReference type="NCBIfam" id="TIGR00112"/>
    </source>
</evidence>
<proteinExistence type="inferred from homology"/>
<reference evidence="10 11" key="1">
    <citation type="journal article" date="2010" name="Stand. Genomic Sci.">
        <title>Complete genome sequence of Olsenella uli type strain (VPI D76D-27C).</title>
        <authorList>
            <person name="Goker M."/>
            <person name="Held B."/>
            <person name="Lucas S."/>
            <person name="Nolan M."/>
            <person name="Yasawong M."/>
            <person name="Glavina Del Rio T."/>
            <person name="Tice H."/>
            <person name="Cheng J.F."/>
            <person name="Bruce D."/>
            <person name="Detter J.C."/>
            <person name="Tapia R."/>
            <person name="Han C."/>
            <person name="Goodwin L."/>
            <person name="Pitluck S."/>
            <person name="Liolios K."/>
            <person name="Ivanova N."/>
            <person name="Mavromatis K."/>
            <person name="Mikhailova N."/>
            <person name="Pati A."/>
            <person name="Chen A."/>
            <person name="Palaniappan K."/>
            <person name="Land M."/>
            <person name="Hauser L."/>
            <person name="Chang Y.J."/>
            <person name="Jeffries C.D."/>
            <person name="Rohde M."/>
            <person name="Sikorski J."/>
            <person name="Pukall R."/>
            <person name="Woyke T."/>
            <person name="Bristow J."/>
            <person name="Eisen J.A."/>
            <person name="Markowitz V."/>
            <person name="Hugenholtz P."/>
            <person name="Kyrpides N.C."/>
            <person name="Klenk H.P."/>
            <person name="Lapidus A."/>
        </authorList>
    </citation>
    <scope>NUCLEOTIDE SEQUENCE [LARGE SCALE GENOMIC DNA]</scope>
    <source>
        <strain evidence="11">ATCC 49627 / DSM 7084 / CIP 109912 / JCM 12494 / NCIMB 702895 / VPI D76D-27C</strain>
    </source>
</reference>
<comment type="function">
    <text evidence="4 5">Catalyzes the reduction of 1-pyrroline-5-carboxylate (PCA) to L-proline.</text>
</comment>
<keyword evidence="5" id="KW-0028">Amino-acid biosynthesis</keyword>
<evidence type="ECO:0000259" key="9">
    <source>
        <dbReference type="Pfam" id="PF14748"/>
    </source>
</evidence>
<accession>E1QVP7</accession>
<feature type="binding site" evidence="7">
    <location>
        <begin position="12"/>
        <end position="17"/>
    </location>
    <ligand>
        <name>NADP(+)</name>
        <dbReference type="ChEBI" id="CHEBI:58349"/>
    </ligand>
</feature>